<accession>A0A514LFZ0</accession>
<gene>
    <name evidence="1" type="ORF">EPH95_05925</name>
</gene>
<proteinExistence type="predicted"/>
<dbReference type="AlphaFoldDB" id="A0A514LFZ0"/>
<sequence>MKNDELIGRLLEVKSLNEITAKIVTKAVEEAGHSVNSTRAQAQKVDRYVERLLQEEGDIKNDN</sequence>
<dbReference type="RefSeq" id="WP_142088172.1">
    <property type="nucleotide sequence ID" value="NZ_CP035485.1"/>
</dbReference>
<evidence type="ECO:0000313" key="2">
    <source>
        <dbReference type="Proteomes" id="UP000319756"/>
    </source>
</evidence>
<reference evidence="2" key="1">
    <citation type="submission" date="2019-01" db="EMBL/GenBank/DDBJ databases">
        <title>Genomic analysis of Salicibibacter sp. NKC3-5.</title>
        <authorList>
            <person name="Oh Y.J."/>
        </authorList>
    </citation>
    <scope>NUCLEOTIDE SEQUENCE [LARGE SCALE GENOMIC DNA]</scope>
    <source>
        <strain evidence="2">NKC3-5</strain>
    </source>
</reference>
<dbReference type="Proteomes" id="UP000319756">
    <property type="component" value="Chromosome"/>
</dbReference>
<evidence type="ECO:0000313" key="1">
    <source>
        <dbReference type="EMBL" id="QDI90774.1"/>
    </source>
</evidence>
<name>A0A514LFZ0_9BACI</name>
<organism evidence="1 2">
    <name type="scientific">Salicibibacter halophilus</name>
    <dbReference type="NCBI Taxonomy" id="2502791"/>
    <lineage>
        <taxon>Bacteria</taxon>
        <taxon>Bacillati</taxon>
        <taxon>Bacillota</taxon>
        <taxon>Bacilli</taxon>
        <taxon>Bacillales</taxon>
        <taxon>Bacillaceae</taxon>
        <taxon>Salicibibacter</taxon>
    </lineage>
</organism>
<keyword evidence="2" id="KW-1185">Reference proteome</keyword>
<dbReference type="KEGG" id="sale:EPH95_05925"/>
<protein>
    <submittedName>
        <fullName evidence="1">Uncharacterized protein</fullName>
    </submittedName>
</protein>
<dbReference type="EMBL" id="CP035485">
    <property type="protein sequence ID" value="QDI90774.1"/>
    <property type="molecule type" value="Genomic_DNA"/>
</dbReference>